<evidence type="ECO:0000256" key="7">
    <source>
        <dbReference type="ARBA" id="ARBA00030003"/>
    </source>
</evidence>
<evidence type="ECO:0000256" key="3">
    <source>
        <dbReference type="ARBA" id="ARBA00012891"/>
    </source>
</evidence>
<evidence type="ECO:0000256" key="4">
    <source>
        <dbReference type="ARBA" id="ARBA00023029"/>
    </source>
</evidence>
<dbReference type="Gene3D" id="1.10.460.10">
    <property type="entry name" value="Topoisomerase I, domain 2"/>
    <property type="match status" value="1"/>
</dbReference>
<dbReference type="RefSeq" id="WP_368502662.1">
    <property type="nucleotide sequence ID" value="NZ_CP162550.1"/>
</dbReference>
<dbReference type="Gene3D" id="2.70.20.10">
    <property type="entry name" value="Topoisomerase I, domain 3"/>
    <property type="match status" value="1"/>
</dbReference>
<protein>
    <recommendedName>
        <fullName evidence="3">DNA topoisomerase</fullName>
        <ecNumber evidence="3">5.6.2.1</ecNumber>
    </recommendedName>
    <alternativeName>
        <fullName evidence="10">Omega-protein</fullName>
    </alternativeName>
    <alternativeName>
        <fullName evidence="9">Relaxing enzyme</fullName>
    </alternativeName>
    <alternativeName>
        <fullName evidence="7">Swivelase</fullName>
    </alternativeName>
    <alternativeName>
        <fullName evidence="8">Untwisting enzyme</fullName>
    </alternativeName>
</protein>
<evidence type="ECO:0000256" key="6">
    <source>
        <dbReference type="ARBA" id="ARBA00023235"/>
    </source>
</evidence>
<dbReference type="InterPro" id="IPR000380">
    <property type="entry name" value="Topo_IA"/>
</dbReference>
<dbReference type="CDD" id="cd03362">
    <property type="entry name" value="TOPRIM_TopoIA_TopoIII"/>
    <property type="match status" value="1"/>
</dbReference>
<keyword evidence="13" id="KW-0614">Plasmid</keyword>
<dbReference type="InterPro" id="IPR013497">
    <property type="entry name" value="Topo_IA_cen"/>
</dbReference>
<evidence type="ECO:0000256" key="10">
    <source>
        <dbReference type="ARBA" id="ARBA00032877"/>
    </source>
</evidence>
<dbReference type="InterPro" id="IPR003602">
    <property type="entry name" value="Topo_IA_DNA-bd_dom"/>
</dbReference>
<evidence type="ECO:0000256" key="2">
    <source>
        <dbReference type="ARBA" id="ARBA00009446"/>
    </source>
</evidence>
<dbReference type="SUPFAM" id="SSF56712">
    <property type="entry name" value="Prokaryotic type I DNA topoisomerase"/>
    <property type="match status" value="1"/>
</dbReference>
<dbReference type="GO" id="GO:0006265">
    <property type="term" value="P:DNA topological change"/>
    <property type="evidence" value="ECO:0007669"/>
    <property type="project" value="InterPro"/>
</dbReference>
<gene>
    <name evidence="13" type="ORF">AB3N04_00780</name>
</gene>
<dbReference type="InterPro" id="IPR023405">
    <property type="entry name" value="Topo_IA_core_domain"/>
</dbReference>
<dbReference type="GO" id="GO:0006281">
    <property type="term" value="P:DNA repair"/>
    <property type="evidence" value="ECO:0007669"/>
    <property type="project" value="TreeGrafter"/>
</dbReference>
<proteinExistence type="inferred from homology"/>
<feature type="domain" description="Toprim" evidence="11">
    <location>
        <begin position="2"/>
        <end position="141"/>
    </location>
</feature>
<dbReference type="Pfam" id="PF01131">
    <property type="entry name" value="Topoisom_bac"/>
    <property type="match status" value="1"/>
</dbReference>
<dbReference type="GO" id="GO:0043597">
    <property type="term" value="C:cytoplasmic replication fork"/>
    <property type="evidence" value="ECO:0007669"/>
    <property type="project" value="TreeGrafter"/>
</dbReference>
<dbReference type="PROSITE" id="PS00396">
    <property type="entry name" value="TOPO_IA_1"/>
    <property type="match status" value="1"/>
</dbReference>
<dbReference type="Gene3D" id="1.10.290.10">
    <property type="entry name" value="Topoisomerase I, domain 4"/>
    <property type="match status" value="1"/>
</dbReference>
<dbReference type="InterPro" id="IPR025589">
    <property type="entry name" value="Toprim_C_rpt"/>
</dbReference>
<dbReference type="PROSITE" id="PS52039">
    <property type="entry name" value="TOPO_IA_2"/>
    <property type="match status" value="1"/>
</dbReference>
<dbReference type="GO" id="GO:0003917">
    <property type="term" value="F:DNA topoisomerase type I (single strand cut, ATP-independent) activity"/>
    <property type="evidence" value="ECO:0007669"/>
    <property type="project" value="UniProtKB-EC"/>
</dbReference>
<reference evidence="13" key="1">
    <citation type="submission" date="2024-07" db="EMBL/GenBank/DDBJ databases">
        <title>Identification and characteristics of an arsenic-resistant bacterial isolate, which belongs to a novel species.</title>
        <authorList>
            <person name="Juszczyk A."/>
            <person name="Kowalczyk A."/>
            <person name="Was K."/>
            <person name="Kosowicz W."/>
            <person name="Budzyn A."/>
            <person name="Latowski D."/>
        </authorList>
    </citation>
    <scope>NUCLEOTIDE SEQUENCE</scope>
    <source>
        <strain evidence="13">As8PL</strain>
        <plasmid evidence="13">unnamed</plasmid>
    </source>
</reference>
<dbReference type="GO" id="GO:0003677">
    <property type="term" value="F:DNA binding"/>
    <property type="evidence" value="ECO:0007669"/>
    <property type="project" value="UniProtKB-KW"/>
</dbReference>
<evidence type="ECO:0000256" key="8">
    <source>
        <dbReference type="ARBA" id="ARBA00031985"/>
    </source>
</evidence>
<keyword evidence="5" id="KW-0238">DNA-binding</keyword>
<dbReference type="SMART" id="SM00493">
    <property type="entry name" value="TOPRIM"/>
    <property type="match status" value="1"/>
</dbReference>
<evidence type="ECO:0000256" key="9">
    <source>
        <dbReference type="ARBA" id="ARBA00032235"/>
    </source>
</evidence>
<dbReference type="SMART" id="SM00437">
    <property type="entry name" value="TOP1Ac"/>
    <property type="match status" value="1"/>
</dbReference>
<evidence type="ECO:0000256" key="5">
    <source>
        <dbReference type="ARBA" id="ARBA00023125"/>
    </source>
</evidence>
<keyword evidence="6 13" id="KW-0413">Isomerase</keyword>
<dbReference type="InterPro" id="IPR013826">
    <property type="entry name" value="Topo_IA_cen_sub3"/>
</dbReference>
<dbReference type="InterPro" id="IPR003601">
    <property type="entry name" value="Topo_IA_2"/>
</dbReference>
<name>A0AB39BMS7_9BACI</name>
<dbReference type="SMART" id="SM00436">
    <property type="entry name" value="TOP1Bc"/>
    <property type="match status" value="1"/>
</dbReference>
<accession>A0AB39BMS7</accession>
<dbReference type="PANTHER" id="PTHR11390">
    <property type="entry name" value="PROKARYOTIC DNA TOPOISOMERASE"/>
    <property type="match status" value="1"/>
</dbReference>
<dbReference type="PANTHER" id="PTHR11390:SF21">
    <property type="entry name" value="DNA TOPOISOMERASE 3-ALPHA"/>
    <property type="match status" value="1"/>
</dbReference>
<comment type="catalytic activity">
    <reaction evidence="1">
        <text>ATP-independent breakage of single-stranded DNA, followed by passage and rejoining.</text>
        <dbReference type="EC" id="5.6.2.1"/>
    </reaction>
</comment>
<organism evidence="13">
    <name type="scientific">Alkalihalophilus sp. As8PL</name>
    <dbReference type="NCBI Taxonomy" id="3237103"/>
    <lineage>
        <taxon>Bacteria</taxon>
        <taxon>Bacillati</taxon>
        <taxon>Bacillota</taxon>
        <taxon>Bacilli</taxon>
        <taxon>Bacillales</taxon>
        <taxon>Bacillaceae</taxon>
        <taxon>Alkalihalophilus</taxon>
    </lineage>
</organism>
<dbReference type="Gene3D" id="3.40.50.140">
    <property type="match status" value="1"/>
</dbReference>
<feature type="domain" description="Topo IA-type catalytic" evidence="12">
    <location>
        <begin position="159"/>
        <end position="611"/>
    </location>
</feature>
<geneLocation type="plasmid" evidence="13">
    <name>unnamed</name>
</geneLocation>
<dbReference type="Pfam" id="PF01751">
    <property type="entry name" value="Toprim"/>
    <property type="match status" value="1"/>
</dbReference>
<evidence type="ECO:0000256" key="1">
    <source>
        <dbReference type="ARBA" id="ARBA00000213"/>
    </source>
</evidence>
<dbReference type="PRINTS" id="PR00417">
    <property type="entry name" value="PRTPISMRASEI"/>
</dbReference>
<dbReference type="AlphaFoldDB" id="A0AB39BMS7"/>
<dbReference type="Pfam" id="PF13342">
    <property type="entry name" value="Toprim_Crpt"/>
    <property type="match status" value="2"/>
</dbReference>
<dbReference type="GO" id="GO:0006310">
    <property type="term" value="P:DNA recombination"/>
    <property type="evidence" value="ECO:0007669"/>
    <property type="project" value="TreeGrafter"/>
</dbReference>
<evidence type="ECO:0000259" key="11">
    <source>
        <dbReference type="PROSITE" id="PS50880"/>
    </source>
</evidence>
<evidence type="ECO:0000259" key="12">
    <source>
        <dbReference type="PROSITE" id="PS52039"/>
    </source>
</evidence>
<dbReference type="InterPro" id="IPR023406">
    <property type="entry name" value="Topo_IA_AS"/>
</dbReference>
<evidence type="ECO:0000313" key="13">
    <source>
        <dbReference type="EMBL" id="XDI35044.1"/>
    </source>
</evidence>
<dbReference type="InterPro" id="IPR006171">
    <property type="entry name" value="TOPRIM_dom"/>
</dbReference>
<keyword evidence="4" id="KW-0799">Topoisomerase</keyword>
<dbReference type="EMBL" id="CP162550">
    <property type="protein sequence ID" value="XDI35044.1"/>
    <property type="molecule type" value="Genomic_DNA"/>
</dbReference>
<dbReference type="InterPro" id="IPR013825">
    <property type="entry name" value="Topo_IA_cen_sub2"/>
</dbReference>
<sequence>MSLILLAEKPSQAKAYAESLGGKKTGDHYSLPPSIYAPNGGKIVYAVGHLFRLKYPGELKEGWKDWRLSDLPIIPDSIPYTLISDRKSVFSTIKKAVEDPSVEEIVIATDPEVEGEAISRIILNHCNVKNKTLSRLWCASLTKKSIQKAVLDRKDAKHTYPLFLQGQARAIADYLIGINLSRGYTLELKKAGILNELASFGRIQTCILVELAKREEAIANFEAKPYWNIEGTFKGDSKDSLKGVWFNANIETKESILYDESLAKKIAQFSYRKNFEVVDVKQERKNYKPPTLFDLSTLMMEANKKLNLKPDETLSTLQKLYDAGYTSYPRTDSTRVTEAEAEELPDILNRLKDLEVFKSYYPLQKDTLIGEARYVGTVSDHYAIIPTNKIPTLESLSKREQDIYKMVVKRLLAAHHDDAIIDYTDVTICVDNRAMFSSKGKQVKQSGWKKLYASVDKDGEDQLIPAAFVKGCTGIVTEAQIREKKEKAPSRYTGATIIGFMRTAGQKLSEEEVEEEKLNKSEVKRLSIGTESTRAGIVKLLEDRQYFKYINGKIHVTSVGMIIYRAINPNSDITSPILSAHWEKELTSIGEGKASPATFIDKVKNHTNKLYMDLEAIKLKWDHLAPLVQQAKEELNVGPCPLCKSAVHKTISSKKGSTYYVCSAYNKTKCDFVLSDMFIRKKLSENTIKDLLNKGRTKELKGFKNSAGKKFNAILEWDHAEKKVQLVFPDHEVGECLLCGGTVIELDKFYGCSNYEEKDCGLFIPKKFLGKRIERKHVMQIIKNGKTDLLEGFIGEKDRIFNGYLSWDDNENRLKVYSRRQ</sequence>
<dbReference type="InterPro" id="IPR034144">
    <property type="entry name" value="TOPRIM_TopoIII"/>
</dbReference>
<dbReference type="CDD" id="cd00186">
    <property type="entry name" value="TOP1Ac"/>
    <property type="match status" value="1"/>
</dbReference>
<dbReference type="InterPro" id="IPR013824">
    <property type="entry name" value="Topo_IA_cen_sub1"/>
</dbReference>
<dbReference type="EC" id="5.6.2.1" evidence="3"/>
<comment type="similarity">
    <text evidence="2">Belongs to the type IA topoisomerase family.</text>
</comment>
<dbReference type="PROSITE" id="PS50880">
    <property type="entry name" value="TOPRIM"/>
    <property type="match status" value="1"/>
</dbReference>